<protein>
    <submittedName>
        <fullName evidence="2">Uncharacterized protein</fullName>
    </submittedName>
</protein>
<sequence length="939" mass="99840">MSDDAPVDPFEVPVYTGDLDLLEAKVKALSHGGPKIETAGSDVHKSFGGLAAFYKAPEAEQLFGVTKPVADKAREVSHDARVIAGALGTYASEIRPLVKQLQQLKQDAANFRHKVDSSDDDWREDGDLTDENLARRNKIAEVWTAFQAAERDCHAKIVGLVGGEKLHVIDASDKNGYGYDAETLKQSKSLPWGDAVEESVPWWKVWRHAYDFGKGVIIDGAWGSIKGLLTLFGWEGSEAAGQAWLGLAKLTTTTSLILAMPGLAAPYLMTPGRMLPSWFRDSRTAMLETGKAFVAWDQWESNGSRAAGAVTFNAITAIITRGGGAAVEGASKAGVAVRAVSVAGKVGEVIDPMTYVFKGAGAGISKIGDVMAHLKNAGHLQVPKISEGAYSLPEGATKLQDGTVQLPKGTAVPDGATKLPHDRIKLPEDTVTFPPNTVKDPATGKYMSGRGDLYNEDGSLFQRVEDAPKGQSTTPATGAENPRTEAPVRQEQPVLAGVGGRGDDITRVGSEISDPVRATDSPPAGRPDTTPGGTAGHTPGGRAGDHMPTNNLDNRAGGTGRTGDNSPTGGAGHPDTPSTGGGHDVPGGSTTDSAIPGGSSTDNVIPGGGHPDPPSTGAGHPGSDDAARGSDDAAHRAEYEAAREKLASERSPAERMAITREHVRLANENPVWRAEHYDKWGPGKRNNAEEMVDGQLLPKLVEKPDGSWMAADEMPYANPKQFHSTPLVRGRDTVAPDNLNHLDDVSAKRMAGMELNKAEGAFKGHPTHETAQALADAQKHYDQTVGVDVSNNTKLGEALGEEAARRHMLLQKEFAGAKEVDDPSLPETPNGSKKFDQLWRDKDGNLIIVEAKGPNGTLDWRQGNGELDANTKVQQGTIEYVRTVVADMKQRAFTSPGDAKYAAEIEDAIENKTLRYVLVQATENTGSYAGAELKHFKLF</sequence>
<feature type="compositionally biased region" description="Basic and acidic residues" evidence="1">
    <location>
        <begin position="622"/>
        <end position="655"/>
    </location>
</feature>
<dbReference type="EMBL" id="FRBK01000011">
    <property type="protein sequence ID" value="SHM52404.1"/>
    <property type="molecule type" value="Genomic_DNA"/>
</dbReference>
<dbReference type="CDD" id="cd20739">
    <property type="entry name" value="PoNe_DUF637"/>
    <property type="match status" value="1"/>
</dbReference>
<dbReference type="RefSeq" id="WP_073446300.1">
    <property type="nucleotide sequence ID" value="NZ_FRBK01000011.1"/>
</dbReference>
<accession>A0A9X8QVX3</accession>
<comment type="caution">
    <text evidence="2">The sequence shown here is derived from an EMBL/GenBank/DDBJ whole genome shotgun (WGS) entry which is preliminary data.</text>
</comment>
<proteinExistence type="predicted"/>
<gene>
    <name evidence="2" type="ORF">SAMN05216268_111299</name>
</gene>
<reference evidence="3" key="1">
    <citation type="submission" date="2016-11" db="EMBL/GenBank/DDBJ databases">
        <authorList>
            <person name="Jaros S."/>
            <person name="Januszkiewicz K."/>
            <person name="Wedrychowicz H."/>
        </authorList>
    </citation>
    <scope>NUCLEOTIDE SEQUENCE [LARGE SCALE GENOMIC DNA]</scope>
    <source>
        <strain evidence="3">CGMCC 4.3555</strain>
    </source>
</reference>
<dbReference type="Proteomes" id="UP000184388">
    <property type="component" value="Unassembled WGS sequence"/>
</dbReference>
<feature type="compositionally biased region" description="Gly residues" evidence="1">
    <location>
        <begin position="533"/>
        <end position="542"/>
    </location>
</feature>
<feature type="compositionally biased region" description="Polar residues" evidence="1">
    <location>
        <begin position="588"/>
        <end position="603"/>
    </location>
</feature>
<evidence type="ECO:0000313" key="3">
    <source>
        <dbReference type="Proteomes" id="UP000184388"/>
    </source>
</evidence>
<organism evidence="2 3">
    <name type="scientific">Streptomyces yunnanensis</name>
    <dbReference type="NCBI Taxonomy" id="156453"/>
    <lineage>
        <taxon>Bacteria</taxon>
        <taxon>Bacillati</taxon>
        <taxon>Actinomycetota</taxon>
        <taxon>Actinomycetes</taxon>
        <taxon>Kitasatosporales</taxon>
        <taxon>Streptomycetaceae</taxon>
        <taxon>Streptomyces</taxon>
    </lineage>
</organism>
<dbReference type="AlphaFoldDB" id="A0A9X8QVX3"/>
<evidence type="ECO:0000313" key="2">
    <source>
        <dbReference type="EMBL" id="SHM52404.1"/>
    </source>
</evidence>
<evidence type="ECO:0000256" key="1">
    <source>
        <dbReference type="SAM" id="MobiDB-lite"/>
    </source>
</evidence>
<dbReference type="InterPro" id="IPR049762">
    <property type="entry name" value="PoNe_dom"/>
</dbReference>
<feature type="region of interest" description="Disordered" evidence="1">
    <location>
        <begin position="467"/>
        <end position="655"/>
    </location>
</feature>
<feature type="region of interest" description="Disordered" evidence="1">
    <location>
        <begin position="436"/>
        <end position="455"/>
    </location>
</feature>
<name>A0A9X8QVX3_9ACTN</name>